<sequence length="572" mass="60539">MRSASPRHDSHMIALARGDGNVDLVINGAEVFSPLTRTWVSTSLAIADGVVVGWGERPTKERLDLAGMIIVPGFIDAHVHIESTKLWIDRFVEATVPMGTVAVASDPHEMANVKGLEGVRAMIAAAHDLPITIGVCGSSCVPASRFESPGATFEVEAIAEVLAETDALGVAEVMDFPGVIAGDETLLAKIALAGSRRVDGHAPGLRGSDLDAYLVAGVESDHEMVSLEEVDEKRHKGMWVFLRHGSASHNLAAFAPSVRAYGTTNVALCSDDREPDLLLERGHVNDLVRIALEAGISLEDALVLATLNPATYHGLTHLGHLGPGRQADFVVYRSRAELEAGRPPAMVFHRGRLVAEDGRLVVELPRREVPETLLATVRLARALVEGDFTTPIPERVRVIVANDHSLWTNQRVTTRDELTGINRLAVVERHHATGRIGHGLVEGFGLERGAIASTVAHDAHNLMVVGALGAEADMATAANRVAALGGGQVVVVDGQVIAEVPLPIAGLMSDAPIAETARAVVEATQAAHALGSTLEAPFMTLAFLGLSVIPELKLTDQGLVDVGAWDVVSLEA</sequence>
<dbReference type="eggNOG" id="COG1001">
    <property type="taxonomic scope" value="Bacteria"/>
</dbReference>
<comment type="similarity">
    <text evidence="1 6">Belongs to the metallo-dependent hydrolases superfamily. Adenine deaminase family.</text>
</comment>
<accession>C7M1K6</accession>
<dbReference type="STRING" id="525909.Afer_0084"/>
<gene>
    <name evidence="6" type="primary">ade</name>
    <name evidence="9" type="ordered locus">Afer_0084</name>
</gene>
<dbReference type="GO" id="GO:0006146">
    <property type="term" value="P:adenine catabolic process"/>
    <property type="evidence" value="ECO:0007669"/>
    <property type="project" value="InterPro"/>
</dbReference>
<dbReference type="InterPro" id="IPR006679">
    <property type="entry name" value="Adenine_deam"/>
</dbReference>
<dbReference type="InterPro" id="IPR026912">
    <property type="entry name" value="Adenine_deam_C"/>
</dbReference>
<dbReference type="Gene3D" id="3.20.20.140">
    <property type="entry name" value="Metal-dependent hydrolases"/>
    <property type="match status" value="1"/>
</dbReference>
<feature type="domain" description="Adenine deaminase C-terminal" evidence="8">
    <location>
        <begin position="413"/>
        <end position="563"/>
    </location>
</feature>
<dbReference type="PANTHER" id="PTHR11113">
    <property type="entry name" value="N-ACETYLGLUCOSAMINE-6-PHOSPHATE DEACETYLASE"/>
    <property type="match status" value="1"/>
</dbReference>
<keyword evidence="4 6" id="KW-0464">Manganese</keyword>
<comment type="cofactor">
    <cofactor evidence="6">
        <name>Mn(2+)</name>
        <dbReference type="ChEBI" id="CHEBI:29035"/>
    </cofactor>
</comment>
<dbReference type="OrthoDB" id="9766983at2"/>
<evidence type="ECO:0000313" key="9">
    <source>
        <dbReference type="EMBL" id="ACU53055.1"/>
    </source>
</evidence>
<evidence type="ECO:0000256" key="6">
    <source>
        <dbReference type="HAMAP-Rule" id="MF_01518"/>
    </source>
</evidence>
<dbReference type="InterPro" id="IPR032466">
    <property type="entry name" value="Metal_Hydrolase"/>
</dbReference>
<dbReference type="HOGENOM" id="CLU_027935_0_0_11"/>
<dbReference type="EMBL" id="CP001631">
    <property type="protein sequence ID" value="ACU53055.1"/>
    <property type="molecule type" value="Genomic_DNA"/>
</dbReference>
<comment type="catalytic activity">
    <reaction evidence="5 6">
        <text>adenine + H2O + H(+) = hypoxanthine + NH4(+)</text>
        <dbReference type="Rhea" id="RHEA:23688"/>
        <dbReference type="ChEBI" id="CHEBI:15377"/>
        <dbReference type="ChEBI" id="CHEBI:15378"/>
        <dbReference type="ChEBI" id="CHEBI:16708"/>
        <dbReference type="ChEBI" id="CHEBI:17368"/>
        <dbReference type="ChEBI" id="CHEBI:28938"/>
        <dbReference type="EC" id="3.5.4.2"/>
    </reaction>
</comment>
<dbReference type="SUPFAM" id="SSF51338">
    <property type="entry name" value="Composite domain of metallo-dependent hydrolases"/>
    <property type="match status" value="1"/>
</dbReference>
<dbReference type="HAMAP" id="MF_01518">
    <property type="entry name" value="Adenine_deamin"/>
    <property type="match status" value="1"/>
</dbReference>
<dbReference type="GO" id="GO:0000034">
    <property type="term" value="F:adenine deaminase activity"/>
    <property type="evidence" value="ECO:0007669"/>
    <property type="project" value="UniProtKB-UniRule"/>
</dbReference>
<keyword evidence="3 6" id="KW-0378">Hydrolase</keyword>
<dbReference type="Gene3D" id="2.30.40.10">
    <property type="entry name" value="Urease, subunit C, domain 1"/>
    <property type="match status" value="1"/>
</dbReference>
<dbReference type="Pfam" id="PF01979">
    <property type="entry name" value="Amidohydro_1"/>
    <property type="match status" value="1"/>
</dbReference>
<evidence type="ECO:0000259" key="7">
    <source>
        <dbReference type="Pfam" id="PF01979"/>
    </source>
</evidence>
<dbReference type="SUPFAM" id="SSF51556">
    <property type="entry name" value="Metallo-dependent hydrolases"/>
    <property type="match status" value="1"/>
</dbReference>
<evidence type="ECO:0000256" key="1">
    <source>
        <dbReference type="ARBA" id="ARBA00006773"/>
    </source>
</evidence>
<reference evidence="9 10" key="1">
    <citation type="journal article" date="2009" name="Stand. Genomic Sci.">
        <title>Complete genome sequence of Acidimicrobium ferrooxidans type strain (ICP).</title>
        <authorList>
            <person name="Clum A."/>
            <person name="Nolan M."/>
            <person name="Lang E."/>
            <person name="Glavina Del Rio T."/>
            <person name="Tice H."/>
            <person name="Copeland A."/>
            <person name="Cheng J.F."/>
            <person name="Lucas S."/>
            <person name="Chen F."/>
            <person name="Bruce D."/>
            <person name="Goodwin L."/>
            <person name="Pitluck S."/>
            <person name="Ivanova N."/>
            <person name="Mavrommatis K."/>
            <person name="Mikhailova N."/>
            <person name="Pati A."/>
            <person name="Chen A."/>
            <person name="Palaniappan K."/>
            <person name="Goker M."/>
            <person name="Spring S."/>
            <person name="Land M."/>
            <person name="Hauser L."/>
            <person name="Chang Y.J."/>
            <person name="Jeffries C.C."/>
            <person name="Chain P."/>
            <person name="Bristow J."/>
            <person name="Eisen J.A."/>
            <person name="Markowitz V."/>
            <person name="Hugenholtz P."/>
            <person name="Kyrpides N.C."/>
            <person name="Klenk H.P."/>
            <person name="Lapidus A."/>
        </authorList>
    </citation>
    <scope>NUCLEOTIDE SEQUENCE [LARGE SCALE GENOMIC DNA]</scope>
    <source>
        <strain evidence="10">DSM 10331 / JCM 15462 / NBRC 103882 / ICP</strain>
    </source>
</reference>
<dbReference type="NCBIfam" id="TIGR01178">
    <property type="entry name" value="ade"/>
    <property type="match status" value="1"/>
</dbReference>
<dbReference type="Pfam" id="PF13382">
    <property type="entry name" value="Adenine_deam_C"/>
    <property type="match status" value="1"/>
</dbReference>
<evidence type="ECO:0000256" key="4">
    <source>
        <dbReference type="ARBA" id="ARBA00023211"/>
    </source>
</evidence>
<evidence type="ECO:0000256" key="5">
    <source>
        <dbReference type="ARBA" id="ARBA00047720"/>
    </source>
</evidence>
<dbReference type="EC" id="3.5.4.2" evidence="2 6"/>
<dbReference type="Proteomes" id="UP000000771">
    <property type="component" value="Chromosome"/>
</dbReference>
<organism evidence="9 10">
    <name type="scientific">Acidimicrobium ferrooxidans (strain DSM 10331 / JCM 15462 / NBRC 103882 / ICP)</name>
    <dbReference type="NCBI Taxonomy" id="525909"/>
    <lineage>
        <taxon>Bacteria</taxon>
        <taxon>Bacillati</taxon>
        <taxon>Actinomycetota</taxon>
        <taxon>Acidimicrobiia</taxon>
        <taxon>Acidimicrobiales</taxon>
        <taxon>Acidimicrobiaceae</taxon>
        <taxon>Acidimicrobium</taxon>
    </lineage>
</organism>
<evidence type="ECO:0000259" key="8">
    <source>
        <dbReference type="Pfam" id="PF13382"/>
    </source>
</evidence>
<evidence type="ECO:0000313" key="10">
    <source>
        <dbReference type="Proteomes" id="UP000000771"/>
    </source>
</evidence>
<dbReference type="KEGG" id="afo:Afer_0084"/>
<evidence type="ECO:0000256" key="3">
    <source>
        <dbReference type="ARBA" id="ARBA00022801"/>
    </source>
</evidence>
<evidence type="ECO:0000256" key="2">
    <source>
        <dbReference type="ARBA" id="ARBA00012782"/>
    </source>
</evidence>
<dbReference type="InterPro" id="IPR011059">
    <property type="entry name" value="Metal-dep_hydrolase_composite"/>
</dbReference>
<name>C7M1K6_ACIFD</name>
<protein>
    <recommendedName>
        <fullName evidence="2 6">Adenine deaminase</fullName>
        <shortName evidence="6">Adenase</shortName>
        <shortName evidence="6">Adenine aminase</shortName>
        <ecNumber evidence="2 6">3.5.4.2</ecNumber>
    </recommendedName>
</protein>
<dbReference type="PANTHER" id="PTHR11113:SF2">
    <property type="entry name" value="ADENINE DEAMINASE"/>
    <property type="match status" value="1"/>
</dbReference>
<proteinExistence type="inferred from homology"/>
<feature type="domain" description="Amidohydrolase-related" evidence="7">
    <location>
        <begin position="69"/>
        <end position="354"/>
    </location>
</feature>
<keyword evidence="10" id="KW-1185">Reference proteome</keyword>
<dbReference type="AlphaFoldDB" id="C7M1K6"/>
<dbReference type="InterPro" id="IPR006680">
    <property type="entry name" value="Amidohydro-rel"/>
</dbReference>